<dbReference type="PIRSF" id="PIRSF006603">
    <property type="entry name" value="DinF"/>
    <property type="match status" value="1"/>
</dbReference>
<dbReference type="Pfam" id="PF01554">
    <property type="entry name" value="MatE"/>
    <property type="match status" value="2"/>
</dbReference>
<feature type="transmembrane region" description="Helical" evidence="10">
    <location>
        <begin position="332"/>
        <end position="354"/>
    </location>
</feature>
<feature type="transmembrane region" description="Helical" evidence="10">
    <location>
        <begin position="245"/>
        <end position="266"/>
    </location>
</feature>
<dbReference type="AlphaFoldDB" id="A0AB36TGW1"/>
<sequence length="470" mass="51020">MKDISANTSSSGNPLGYAPVLGLIGKFAIPSIISMLVAAAYNITDQIFIGRLVGMLGNGATSVAFPVVTFTTAFAQLIGVGTAANFNINMGAKREKEAKHFVGTGITLMPTVGLLIFCIVFVLKKQILLLCGATENVLPLAMTYLGITAIGLPFQLFTTASSSLIRADGSPTYSMICNVTGAILNVFLDWLFMFVFGWGIQGAATATVIGQIVSFLLCAIYYFKFRTFQITRRMLGIKWYYAKRIAKLGTSNFINHTIMMLVNIVLNNSLKIYGAMSIYGSDIPLAVSGIIAKLNSVLSAFSIGLAQGCQPILGFNMGAKNYSRVKETYKKAVSIAIGISVLAFILFQCFPRQITGIFGSGDELYGDELYFEFAEKYLKIYMFMVCVFGIQPVTINYFTGTGNVRQGIILSLSRQGFFLIPLLLILPQFLGLTGVLYAGPIADFMACLLSLTMITLNFKKLDSGREVADK</sequence>
<dbReference type="GO" id="GO:0046677">
    <property type="term" value="P:response to antibiotic"/>
    <property type="evidence" value="ECO:0007669"/>
    <property type="project" value="UniProtKB-KW"/>
</dbReference>
<keyword evidence="5" id="KW-1003">Cell membrane</keyword>
<keyword evidence="8 10" id="KW-0472">Membrane</keyword>
<feature type="transmembrane region" description="Helical" evidence="10">
    <location>
        <begin position="143"/>
        <end position="164"/>
    </location>
</feature>
<evidence type="ECO:0000313" key="11">
    <source>
        <dbReference type="EMBL" id="PFH02080.1"/>
    </source>
</evidence>
<evidence type="ECO:0000256" key="3">
    <source>
        <dbReference type="ARBA" id="ARBA00022106"/>
    </source>
</evidence>
<dbReference type="InterPro" id="IPR048279">
    <property type="entry name" value="MdtK-like"/>
</dbReference>
<dbReference type="RefSeq" id="WP_003519208.1">
    <property type="nucleotide sequence ID" value="NZ_CP013828.1"/>
</dbReference>
<feature type="transmembrane region" description="Helical" evidence="10">
    <location>
        <begin position="100"/>
        <end position="123"/>
    </location>
</feature>
<feature type="transmembrane region" description="Helical" evidence="10">
    <location>
        <begin position="380"/>
        <end position="399"/>
    </location>
</feature>
<dbReference type="GeneID" id="35805777"/>
<evidence type="ECO:0000256" key="7">
    <source>
        <dbReference type="ARBA" id="ARBA00022989"/>
    </source>
</evidence>
<name>A0AB36TGW1_ACETH</name>
<evidence type="ECO:0000256" key="8">
    <source>
        <dbReference type="ARBA" id="ARBA00023136"/>
    </source>
</evidence>
<comment type="subcellular location">
    <subcellularLocation>
        <location evidence="1">Cell membrane</location>
        <topology evidence="1">Multi-pass membrane protein</topology>
    </subcellularLocation>
</comment>
<feature type="transmembrane region" description="Helical" evidence="10">
    <location>
        <begin position="436"/>
        <end position="456"/>
    </location>
</feature>
<evidence type="ECO:0000256" key="4">
    <source>
        <dbReference type="ARBA" id="ARBA00022448"/>
    </source>
</evidence>
<dbReference type="GO" id="GO:0042910">
    <property type="term" value="F:xenobiotic transmembrane transporter activity"/>
    <property type="evidence" value="ECO:0007669"/>
    <property type="project" value="InterPro"/>
</dbReference>
<organism evidence="11 12">
    <name type="scientific">Acetivibrio thermocellus AD2</name>
    <dbReference type="NCBI Taxonomy" id="1138384"/>
    <lineage>
        <taxon>Bacteria</taxon>
        <taxon>Bacillati</taxon>
        <taxon>Bacillota</taxon>
        <taxon>Clostridia</taxon>
        <taxon>Eubacteriales</taxon>
        <taxon>Oscillospiraceae</taxon>
        <taxon>Acetivibrio</taxon>
    </lineage>
</organism>
<evidence type="ECO:0000256" key="6">
    <source>
        <dbReference type="ARBA" id="ARBA00022692"/>
    </source>
</evidence>
<dbReference type="CDD" id="cd13143">
    <property type="entry name" value="MATE_MepA_like"/>
    <property type="match status" value="1"/>
</dbReference>
<evidence type="ECO:0000256" key="10">
    <source>
        <dbReference type="SAM" id="Phobius"/>
    </source>
</evidence>
<keyword evidence="4" id="KW-0813">Transport</keyword>
<dbReference type="NCBIfam" id="TIGR00797">
    <property type="entry name" value="matE"/>
    <property type="match status" value="1"/>
</dbReference>
<proteinExistence type="inferred from homology"/>
<dbReference type="GO" id="GO:0015297">
    <property type="term" value="F:antiporter activity"/>
    <property type="evidence" value="ECO:0007669"/>
    <property type="project" value="InterPro"/>
</dbReference>
<evidence type="ECO:0000256" key="1">
    <source>
        <dbReference type="ARBA" id="ARBA00004651"/>
    </source>
</evidence>
<keyword evidence="7 10" id="KW-1133">Transmembrane helix</keyword>
<dbReference type="PANTHER" id="PTHR43823">
    <property type="entry name" value="SPORULATION PROTEIN YKVU"/>
    <property type="match status" value="1"/>
</dbReference>
<keyword evidence="9" id="KW-0046">Antibiotic resistance</keyword>
<keyword evidence="6 10" id="KW-0812">Transmembrane</keyword>
<protein>
    <recommendedName>
        <fullName evidence="3">Multidrug export protein MepA</fullName>
    </recommendedName>
</protein>
<dbReference type="InterPro" id="IPR051327">
    <property type="entry name" value="MATE_MepA_subfamily"/>
</dbReference>
<dbReference type="InterPro" id="IPR002528">
    <property type="entry name" value="MATE_fam"/>
</dbReference>
<evidence type="ECO:0000256" key="2">
    <source>
        <dbReference type="ARBA" id="ARBA00008417"/>
    </source>
</evidence>
<dbReference type="PANTHER" id="PTHR43823:SF3">
    <property type="entry name" value="MULTIDRUG EXPORT PROTEIN MEPA"/>
    <property type="match status" value="1"/>
</dbReference>
<evidence type="ECO:0000256" key="9">
    <source>
        <dbReference type="ARBA" id="ARBA00023251"/>
    </source>
</evidence>
<dbReference type="Proteomes" id="UP000223596">
    <property type="component" value="Unassembled WGS sequence"/>
</dbReference>
<dbReference type="EMBL" id="PDBW01000001">
    <property type="protein sequence ID" value="PFH02080.1"/>
    <property type="molecule type" value="Genomic_DNA"/>
</dbReference>
<dbReference type="GO" id="GO:0005886">
    <property type="term" value="C:plasma membrane"/>
    <property type="evidence" value="ECO:0007669"/>
    <property type="project" value="UniProtKB-SubCell"/>
</dbReference>
<dbReference type="InterPro" id="IPR045070">
    <property type="entry name" value="MATE_MepA-like"/>
</dbReference>
<feature type="transmembrane region" description="Helical" evidence="10">
    <location>
        <begin position="411"/>
        <end position="430"/>
    </location>
</feature>
<accession>A0AB36TGW1</accession>
<reference evidence="11 12" key="1">
    <citation type="submission" date="2017-09" db="EMBL/GenBank/DDBJ databases">
        <title>Evaluation of Pacific Biosciences Sequencing Technology to Finishing C. thermocellum Genome Sequences.</title>
        <authorList>
            <person name="Brown S."/>
        </authorList>
    </citation>
    <scope>NUCLEOTIDE SEQUENCE [LARGE SCALE GENOMIC DNA]</scope>
    <source>
        <strain evidence="11 12">AD2</strain>
    </source>
</reference>
<evidence type="ECO:0000256" key="5">
    <source>
        <dbReference type="ARBA" id="ARBA00022475"/>
    </source>
</evidence>
<feature type="transmembrane region" description="Helical" evidence="10">
    <location>
        <begin position="20"/>
        <end position="43"/>
    </location>
</feature>
<evidence type="ECO:0000313" key="12">
    <source>
        <dbReference type="Proteomes" id="UP000223596"/>
    </source>
</evidence>
<comment type="similarity">
    <text evidence="2">Belongs to the multi antimicrobial extrusion (MATE) (TC 2.A.66.1) family. MepA subfamily.</text>
</comment>
<feature type="transmembrane region" description="Helical" evidence="10">
    <location>
        <begin position="176"/>
        <end position="198"/>
    </location>
</feature>
<feature type="transmembrane region" description="Helical" evidence="10">
    <location>
        <begin position="63"/>
        <end position="88"/>
    </location>
</feature>
<comment type="caution">
    <text evidence="11">The sequence shown here is derived from an EMBL/GenBank/DDBJ whole genome shotgun (WGS) entry which is preliminary data.</text>
</comment>
<feature type="transmembrane region" description="Helical" evidence="10">
    <location>
        <begin position="204"/>
        <end position="224"/>
    </location>
</feature>
<gene>
    <name evidence="11" type="ORF">M972_11843</name>
</gene>